<dbReference type="AlphaFoldDB" id="A0A0P7B993"/>
<dbReference type="PANTHER" id="PTHR43617">
    <property type="entry name" value="L-AMINO ACID N-ACETYLTRANSFERASE"/>
    <property type="match status" value="1"/>
</dbReference>
<evidence type="ECO:0000313" key="3">
    <source>
        <dbReference type="Proteomes" id="UP000050424"/>
    </source>
</evidence>
<protein>
    <recommendedName>
        <fullName evidence="1">N-acetyltransferase domain-containing protein</fullName>
    </recommendedName>
</protein>
<dbReference type="SUPFAM" id="SSF55729">
    <property type="entry name" value="Acyl-CoA N-acyltransferases (Nat)"/>
    <property type="match status" value="1"/>
</dbReference>
<dbReference type="InterPro" id="IPR016181">
    <property type="entry name" value="Acyl_CoA_acyltransferase"/>
</dbReference>
<dbReference type="OrthoDB" id="5689at2759"/>
<sequence length="188" mass="20928">MTNGKLNFRIATLDDAAQLQPLVENAFRAEDSRKDWTADMVLSEDFRLDIKDMIKKIVDPDSATLMATDDSNALVGSISVFKLSPDVARLSLLAVDQTYQRGGLGRQILAHAEDYCQRTWGVKTFGLNALSTREQLISWYVRCGYRKTGETSPFPYELMEGRVLPEGLFFVELEKDSGVLLPTGAGDV</sequence>
<dbReference type="PROSITE" id="PS51186">
    <property type="entry name" value="GNAT"/>
    <property type="match status" value="1"/>
</dbReference>
<proteinExistence type="predicted"/>
<accession>A0A0P7B993</accession>
<dbReference type="Pfam" id="PF00583">
    <property type="entry name" value="Acetyltransf_1"/>
    <property type="match status" value="1"/>
</dbReference>
<dbReference type="Gene3D" id="3.40.630.30">
    <property type="match status" value="1"/>
</dbReference>
<evidence type="ECO:0000313" key="2">
    <source>
        <dbReference type="EMBL" id="KPM36917.1"/>
    </source>
</evidence>
<dbReference type="InterPro" id="IPR050276">
    <property type="entry name" value="MshD_Acetyltransferase"/>
</dbReference>
<dbReference type="GO" id="GO:0016747">
    <property type="term" value="F:acyltransferase activity, transferring groups other than amino-acyl groups"/>
    <property type="evidence" value="ECO:0007669"/>
    <property type="project" value="InterPro"/>
</dbReference>
<dbReference type="PANTHER" id="PTHR43617:SF9">
    <property type="entry name" value="GNAT FAMILY ACETYLTRANSFERASE"/>
    <property type="match status" value="1"/>
</dbReference>
<comment type="caution">
    <text evidence="2">The sequence shown here is derived from an EMBL/GenBank/DDBJ whole genome shotgun (WGS) entry which is preliminary data.</text>
</comment>
<evidence type="ECO:0000259" key="1">
    <source>
        <dbReference type="PROSITE" id="PS51186"/>
    </source>
</evidence>
<dbReference type="InterPro" id="IPR000182">
    <property type="entry name" value="GNAT_dom"/>
</dbReference>
<gene>
    <name evidence="2" type="ORF">AK830_g9656</name>
</gene>
<name>A0A0P7B993_9HYPO</name>
<feature type="domain" description="N-acetyltransferase" evidence="1">
    <location>
        <begin position="6"/>
        <end position="165"/>
    </location>
</feature>
<organism evidence="2 3">
    <name type="scientific">Neonectria ditissima</name>
    <dbReference type="NCBI Taxonomy" id="78410"/>
    <lineage>
        <taxon>Eukaryota</taxon>
        <taxon>Fungi</taxon>
        <taxon>Dikarya</taxon>
        <taxon>Ascomycota</taxon>
        <taxon>Pezizomycotina</taxon>
        <taxon>Sordariomycetes</taxon>
        <taxon>Hypocreomycetidae</taxon>
        <taxon>Hypocreales</taxon>
        <taxon>Nectriaceae</taxon>
        <taxon>Neonectria</taxon>
    </lineage>
</organism>
<dbReference type="Proteomes" id="UP000050424">
    <property type="component" value="Unassembled WGS sequence"/>
</dbReference>
<dbReference type="CDD" id="cd04301">
    <property type="entry name" value="NAT_SF"/>
    <property type="match status" value="1"/>
</dbReference>
<dbReference type="STRING" id="78410.A0A0P7B993"/>
<reference evidence="2 3" key="1">
    <citation type="submission" date="2015-09" db="EMBL/GenBank/DDBJ databases">
        <title>Draft genome of a European isolate of the apple canker pathogen Neonectria ditissima.</title>
        <authorList>
            <person name="Gomez-Cortecero A."/>
            <person name="Harrison R.J."/>
            <person name="Armitage A.D."/>
        </authorList>
    </citation>
    <scope>NUCLEOTIDE SEQUENCE [LARGE SCALE GENOMIC DNA]</scope>
    <source>
        <strain evidence="2 3">R09/05</strain>
    </source>
</reference>
<keyword evidence="3" id="KW-1185">Reference proteome</keyword>
<dbReference type="EMBL" id="LKCW01000184">
    <property type="protein sequence ID" value="KPM36917.1"/>
    <property type="molecule type" value="Genomic_DNA"/>
</dbReference>